<dbReference type="Gene3D" id="3.10.350.10">
    <property type="entry name" value="LysM domain"/>
    <property type="match status" value="2"/>
</dbReference>
<dbReference type="CDD" id="cd16894">
    <property type="entry name" value="MltD-like"/>
    <property type="match status" value="1"/>
</dbReference>
<evidence type="ECO:0000313" key="3">
    <source>
        <dbReference type="EMBL" id="MEL4456183.1"/>
    </source>
</evidence>
<proteinExistence type="predicted"/>
<dbReference type="InterPro" id="IPR018392">
    <property type="entry name" value="LysM"/>
</dbReference>
<feature type="domain" description="LysM" evidence="2">
    <location>
        <begin position="375"/>
        <end position="418"/>
    </location>
</feature>
<dbReference type="Proteomes" id="UP001474120">
    <property type="component" value="Unassembled WGS sequence"/>
</dbReference>
<dbReference type="CDD" id="cd00118">
    <property type="entry name" value="LysM"/>
    <property type="match status" value="2"/>
</dbReference>
<keyword evidence="1" id="KW-0732">Signal</keyword>
<sequence length="510" mass="58085">MKNFLILYLLVLSSQINAQNSSFSNRIPLSNDPGKSFLNLDQLLVANLIPVDANTDATLNNQWLLYNKPLSRLSDPEEFSTIILIDQLEELNKSTPFNVRHNATLERFIRVYLNDHREYLNKILGKSAYYFPVFEKYLDAYELPLELKYLAIVESALNQVAVSPSGAKGLWQFMYGTGREYDLYIDSYVDERFDLIKSTQAACLYLKRLYKTFGDWDLALAAYNSGPGNVKKAIKRAGGNTNYWEIRRFLPRETSSYVPAFYATMYLLSYANYHNLSPLKNQLSYREIDTVHVKGRLTFTSISELTGIDPEALRLFNPQYKQDLIPDIKNKIFSLALPVQLIPDFLSAERELYQKNLVIQEKSPLTLVIPVTLSNSYLVTVGDNLNSIAKKHGISFEELKNWNGLDTNFLIAGQRLVVTDQILTKPNPIGNLSLKELPKNKSFGQTSGFTTHIVEHGDTLFKISRKYGNIPIADIRNMNQLHNVNYLKPGTSLIIRTEPASHENKPVSKS</sequence>
<evidence type="ECO:0000313" key="4">
    <source>
        <dbReference type="Proteomes" id="UP001474120"/>
    </source>
</evidence>
<dbReference type="Pfam" id="PF01476">
    <property type="entry name" value="LysM"/>
    <property type="match status" value="2"/>
</dbReference>
<dbReference type="InterPro" id="IPR023346">
    <property type="entry name" value="Lysozyme-like_dom_sf"/>
</dbReference>
<dbReference type="InterPro" id="IPR008258">
    <property type="entry name" value="Transglycosylase_SLT_dom_1"/>
</dbReference>
<feature type="chain" id="PRO_5045885009" evidence="1">
    <location>
        <begin position="19"/>
        <end position="510"/>
    </location>
</feature>
<comment type="caution">
    <text evidence="3">The sequence shown here is derived from an EMBL/GenBank/DDBJ whole genome shotgun (WGS) entry which is preliminary data.</text>
</comment>
<dbReference type="PROSITE" id="PS51782">
    <property type="entry name" value="LYSM"/>
    <property type="match status" value="2"/>
</dbReference>
<dbReference type="Gene3D" id="1.10.530.10">
    <property type="match status" value="1"/>
</dbReference>
<evidence type="ECO:0000256" key="1">
    <source>
        <dbReference type="SAM" id="SignalP"/>
    </source>
</evidence>
<protein>
    <submittedName>
        <fullName evidence="3">Transglycosylase SLT domain-containing protein</fullName>
    </submittedName>
</protein>
<dbReference type="SUPFAM" id="SSF54106">
    <property type="entry name" value="LysM domain"/>
    <property type="match status" value="2"/>
</dbReference>
<dbReference type="Pfam" id="PF01464">
    <property type="entry name" value="SLT"/>
    <property type="match status" value="1"/>
</dbReference>
<name>A0ABU9L167_9FLAO</name>
<reference evidence="3 4" key="1">
    <citation type="submission" date="2024-04" db="EMBL/GenBank/DDBJ databases">
        <title>whole genome sequencing of Lutimonas vermicola strain IMCC1616.</title>
        <authorList>
            <person name="Bae S.S."/>
        </authorList>
    </citation>
    <scope>NUCLEOTIDE SEQUENCE [LARGE SCALE GENOMIC DNA]</scope>
    <source>
        <strain evidence="3 4">IMCC1616</strain>
    </source>
</reference>
<feature type="signal peptide" evidence="1">
    <location>
        <begin position="1"/>
        <end position="18"/>
    </location>
</feature>
<dbReference type="PANTHER" id="PTHR33734">
    <property type="entry name" value="LYSM DOMAIN-CONTAINING GPI-ANCHORED PROTEIN 2"/>
    <property type="match status" value="1"/>
</dbReference>
<dbReference type="PANTHER" id="PTHR33734:SF22">
    <property type="entry name" value="MEMBRANE-BOUND LYTIC MUREIN TRANSGLYCOSYLASE D"/>
    <property type="match status" value="1"/>
</dbReference>
<gene>
    <name evidence="3" type="ORF">AABB81_09775</name>
</gene>
<dbReference type="SMART" id="SM00257">
    <property type="entry name" value="LysM"/>
    <property type="match status" value="2"/>
</dbReference>
<keyword evidence="4" id="KW-1185">Reference proteome</keyword>
<dbReference type="InterPro" id="IPR036779">
    <property type="entry name" value="LysM_dom_sf"/>
</dbReference>
<accession>A0ABU9L167</accession>
<organism evidence="3 4">
    <name type="scientific">Lutimonas vermicola</name>
    <dbReference type="NCBI Taxonomy" id="414288"/>
    <lineage>
        <taxon>Bacteria</taxon>
        <taxon>Pseudomonadati</taxon>
        <taxon>Bacteroidota</taxon>
        <taxon>Flavobacteriia</taxon>
        <taxon>Flavobacteriales</taxon>
        <taxon>Flavobacteriaceae</taxon>
        <taxon>Lutimonas</taxon>
    </lineage>
</organism>
<dbReference type="EMBL" id="JBCDNA010000002">
    <property type="protein sequence ID" value="MEL4456183.1"/>
    <property type="molecule type" value="Genomic_DNA"/>
</dbReference>
<feature type="domain" description="LysM" evidence="2">
    <location>
        <begin position="450"/>
        <end position="495"/>
    </location>
</feature>
<dbReference type="SUPFAM" id="SSF53955">
    <property type="entry name" value="Lysozyme-like"/>
    <property type="match status" value="1"/>
</dbReference>
<evidence type="ECO:0000259" key="2">
    <source>
        <dbReference type="PROSITE" id="PS51782"/>
    </source>
</evidence>
<dbReference type="RefSeq" id="WP_342160245.1">
    <property type="nucleotide sequence ID" value="NZ_JBCDNA010000002.1"/>
</dbReference>